<sequence>MPTSQTWSSKSHIDATVLDRVLLTHIYQSHISMPTY</sequence>
<accession>A0A0B0MEN5</accession>
<reference evidence="2" key="1">
    <citation type="submission" date="2014-09" db="EMBL/GenBank/DDBJ databases">
        <authorList>
            <person name="Mudge J."/>
            <person name="Ramaraj T."/>
            <person name="Lindquist I.E."/>
            <person name="Bharti A.K."/>
            <person name="Sundararajan A."/>
            <person name="Cameron C.T."/>
            <person name="Woodward J.E."/>
            <person name="May G.D."/>
            <person name="Brubaker C."/>
            <person name="Broadhvest J."/>
            <person name="Wilkins T.A."/>
        </authorList>
    </citation>
    <scope>NUCLEOTIDE SEQUENCE</scope>
    <source>
        <strain evidence="2">cv. AKA8401</strain>
    </source>
</reference>
<name>A0A0B0MEN5_GOSAR</name>
<protein>
    <submittedName>
        <fullName evidence="1">Uncharacterized protein</fullName>
    </submittedName>
</protein>
<comment type="caution">
    <text evidence="1">The sequence shown here is derived from an EMBL/GenBank/DDBJ whole genome shotgun (WGS) entry which is preliminary data.</text>
</comment>
<evidence type="ECO:0000313" key="1">
    <source>
        <dbReference type="EMBL" id="KHF98821.1"/>
    </source>
</evidence>
<proteinExistence type="predicted"/>
<dbReference type="AlphaFoldDB" id="A0A0B0MEN5"/>
<evidence type="ECO:0000313" key="2">
    <source>
        <dbReference type="Proteomes" id="UP000032142"/>
    </source>
</evidence>
<keyword evidence="2" id="KW-1185">Reference proteome</keyword>
<organism evidence="1 2">
    <name type="scientific">Gossypium arboreum</name>
    <name type="common">Tree cotton</name>
    <name type="synonym">Gossypium nanking</name>
    <dbReference type="NCBI Taxonomy" id="29729"/>
    <lineage>
        <taxon>Eukaryota</taxon>
        <taxon>Viridiplantae</taxon>
        <taxon>Streptophyta</taxon>
        <taxon>Embryophyta</taxon>
        <taxon>Tracheophyta</taxon>
        <taxon>Spermatophyta</taxon>
        <taxon>Magnoliopsida</taxon>
        <taxon>eudicotyledons</taxon>
        <taxon>Gunneridae</taxon>
        <taxon>Pentapetalae</taxon>
        <taxon>rosids</taxon>
        <taxon>malvids</taxon>
        <taxon>Malvales</taxon>
        <taxon>Malvaceae</taxon>
        <taxon>Malvoideae</taxon>
        <taxon>Gossypium</taxon>
    </lineage>
</organism>
<dbReference type="Proteomes" id="UP000032142">
    <property type="component" value="Unassembled WGS sequence"/>
</dbReference>
<dbReference type="EMBL" id="JRRC01053453">
    <property type="protein sequence ID" value="KHF98821.1"/>
    <property type="molecule type" value="Genomic_DNA"/>
</dbReference>
<gene>
    <name evidence="1" type="ORF">F383_38019</name>
</gene>